<keyword evidence="5 7" id="KW-0627">Porphyrin biosynthesis</keyword>
<dbReference type="Pfam" id="PF02602">
    <property type="entry name" value="HEM4"/>
    <property type="match status" value="1"/>
</dbReference>
<name>A0ABP0VMS1_9BRYO</name>
<proteinExistence type="inferred from homology"/>
<dbReference type="PANTHER" id="PTHR38042:SF1">
    <property type="entry name" value="UROPORPHYRINOGEN-III SYNTHASE, CHLOROPLASTIC"/>
    <property type="match status" value="1"/>
</dbReference>
<comment type="function">
    <text evidence="7">Catalyzes cyclization of the linear tetrapyrrole, hydroxymethylbilane, to the macrocyclic uroporphyrinogen III.</text>
</comment>
<dbReference type="InterPro" id="IPR039793">
    <property type="entry name" value="UROS/Hem4"/>
</dbReference>
<dbReference type="EMBL" id="OZ020096">
    <property type="protein sequence ID" value="CAK9255644.1"/>
    <property type="molecule type" value="Genomic_DNA"/>
</dbReference>
<evidence type="ECO:0000313" key="9">
    <source>
        <dbReference type="EMBL" id="CAK9255644.1"/>
    </source>
</evidence>
<dbReference type="SUPFAM" id="SSF69618">
    <property type="entry name" value="HemD-like"/>
    <property type="match status" value="1"/>
</dbReference>
<evidence type="ECO:0000256" key="4">
    <source>
        <dbReference type="ARBA" id="ARBA00023239"/>
    </source>
</evidence>
<dbReference type="InterPro" id="IPR036108">
    <property type="entry name" value="4pyrrol_syn_uPrphyn_synt_sf"/>
</dbReference>
<protein>
    <recommendedName>
        <fullName evidence="3 7">Uroporphyrinogen-III synthase</fullName>
        <ecNumber evidence="3 7">4.2.1.75</ecNumber>
    </recommendedName>
</protein>
<keyword evidence="4 7" id="KW-0456">Lyase</keyword>
<comment type="pathway">
    <text evidence="1 7">Porphyrin-containing compound metabolism; protoporphyrin-IX biosynthesis; coproporphyrinogen-III from 5-aminolevulinate: step 3/4.</text>
</comment>
<evidence type="ECO:0000256" key="3">
    <source>
        <dbReference type="ARBA" id="ARBA00013109"/>
    </source>
</evidence>
<evidence type="ECO:0000313" key="10">
    <source>
        <dbReference type="Proteomes" id="UP001497444"/>
    </source>
</evidence>
<evidence type="ECO:0000256" key="1">
    <source>
        <dbReference type="ARBA" id="ARBA00004772"/>
    </source>
</evidence>
<reference evidence="9 10" key="1">
    <citation type="submission" date="2024-02" db="EMBL/GenBank/DDBJ databases">
        <authorList>
            <consortium name="ELIXIR-Norway"/>
            <consortium name="Elixir Norway"/>
        </authorList>
    </citation>
    <scope>NUCLEOTIDE SEQUENCE [LARGE SCALE GENOMIC DNA]</scope>
</reference>
<keyword evidence="10" id="KW-1185">Reference proteome</keyword>
<feature type="domain" description="Tetrapyrrole biosynthesis uroporphyrinogen III synthase" evidence="8">
    <location>
        <begin position="120"/>
        <end position="341"/>
    </location>
</feature>
<dbReference type="Proteomes" id="UP001497444">
    <property type="component" value="Chromosome 1"/>
</dbReference>
<organism evidence="9 10">
    <name type="scientific">Sphagnum jensenii</name>
    <dbReference type="NCBI Taxonomy" id="128206"/>
    <lineage>
        <taxon>Eukaryota</taxon>
        <taxon>Viridiplantae</taxon>
        <taxon>Streptophyta</taxon>
        <taxon>Embryophyta</taxon>
        <taxon>Bryophyta</taxon>
        <taxon>Sphagnophytina</taxon>
        <taxon>Sphagnopsida</taxon>
        <taxon>Sphagnales</taxon>
        <taxon>Sphagnaceae</taxon>
        <taxon>Sphagnum</taxon>
    </lineage>
</organism>
<comment type="similarity">
    <text evidence="2 7">Belongs to the uroporphyrinogen-III synthase family.</text>
</comment>
<dbReference type="CDD" id="cd06578">
    <property type="entry name" value="HemD"/>
    <property type="match status" value="1"/>
</dbReference>
<evidence type="ECO:0000256" key="2">
    <source>
        <dbReference type="ARBA" id="ARBA00008133"/>
    </source>
</evidence>
<dbReference type="EC" id="4.2.1.75" evidence="3 7"/>
<dbReference type="Gene3D" id="3.40.50.10090">
    <property type="match status" value="2"/>
</dbReference>
<accession>A0ABP0VMS1</accession>
<dbReference type="InterPro" id="IPR003754">
    <property type="entry name" value="4pyrrol_synth_uPrphyn_synth"/>
</dbReference>
<evidence type="ECO:0000256" key="5">
    <source>
        <dbReference type="ARBA" id="ARBA00023244"/>
    </source>
</evidence>
<evidence type="ECO:0000259" key="8">
    <source>
        <dbReference type="Pfam" id="PF02602"/>
    </source>
</evidence>
<sequence>MAIIMAVAAVQCLPPAARRTIVFPHSEWCYAGVRLATESNNNNSPSSISISRRNGRTSTSSRHAVVCAAARRSSTTTTTTTKTASCALLGDAAAAVDEGRGGIAGMSVVVTRERGKNGKLIKALETLGIQCVEVPLIEHRTGPDLPKLVHILREVEFGWIVVTSPEAAAVFLDAWKDAGFPKARIAVVGTGTGQVFDNIQEGRDQLQVAFTPSKANAKVLAAELPKHDERDSQVLYPASLKASNDLETGLTERGFSVMRLNSYSTESVQGLDDDLVATAALAPVATFASPTAVKAWVELVAGTRRWDGAAACIGSTSAVAAQKAGLKKIFYPESPGLDGWVDSIVDALKSQI</sequence>
<dbReference type="PANTHER" id="PTHR38042">
    <property type="entry name" value="UROPORPHYRINOGEN-III SYNTHASE, CHLOROPLASTIC"/>
    <property type="match status" value="1"/>
</dbReference>
<evidence type="ECO:0000256" key="6">
    <source>
        <dbReference type="ARBA" id="ARBA00048617"/>
    </source>
</evidence>
<evidence type="ECO:0000256" key="7">
    <source>
        <dbReference type="RuleBase" id="RU366031"/>
    </source>
</evidence>
<comment type="catalytic activity">
    <reaction evidence="6 7">
        <text>hydroxymethylbilane = uroporphyrinogen III + H2O</text>
        <dbReference type="Rhea" id="RHEA:18965"/>
        <dbReference type="ChEBI" id="CHEBI:15377"/>
        <dbReference type="ChEBI" id="CHEBI:57308"/>
        <dbReference type="ChEBI" id="CHEBI:57845"/>
        <dbReference type="EC" id="4.2.1.75"/>
    </reaction>
</comment>
<gene>
    <name evidence="9" type="ORF">CSSPJE1EN1_LOCUS1122</name>
</gene>